<feature type="compositionally biased region" description="Polar residues" evidence="1">
    <location>
        <begin position="12"/>
        <end position="30"/>
    </location>
</feature>
<accession>A0A8D9DPT8</accession>
<evidence type="ECO:0000313" key="2">
    <source>
        <dbReference type="EMBL" id="CAG6726656.1"/>
    </source>
</evidence>
<reference evidence="2" key="1">
    <citation type="submission" date="2021-05" db="EMBL/GenBank/DDBJ databases">
        <authorList>
            <person name="Alioto T."/>
            <person name="Alioto T."/>
            <person name="Gomez Garrido J."/>
        </authorList>
    </citation>
    <scope>NUCLEOTIDE SEQUENCE</scope>
</reference>
<proteinExistence type="predicted"/>
<name>A0A8D9DPT8_9HEMI</name>
<sequence>MGARDGPKTKTNRGNENTMGGATKTNGTTEKTNRKPNGRAIGARDKAKRNVRGATETVFGANTKTMAARGGPKTKTNGGTKETVAAKNDRSKYKTNGNVTMLIKTQKEKEDLNELNP</sequence>
<feature type="compositionally biased region" description="Low complexity" evidence="1">
    <location>
        <begin position="70"/>
        <end position="83"/>
    </location>
</feature>
<protein>
    <submittedName>
        <fullName evidence="2">Uncharacterized protein</fullName>
    </submittedName>
</protein>
<feature type="region of interest" description="Disordered" evidence="1">
    <location>
        <begin position="1"/>
        <end position="83"/>
    </location>
</feature>
<evidence type="ECO:0000256" key="1">
    <source>
        <dbReference type="SAM" id="MobiDB-lite"/>
    </source>
</evidence>
<dbReference type="AlphaFoldDB" id="A0A8D9DPT8"/>
<organism evidence="2">
    <name type="scientific">Cacopsylla melanoneura</name>
    <dbReference type="NCBI Taxonomy" id="428564"/>
    <lineage>
        <taxon>Eukaryota</taxon>
        <taxon>Metazoa</taxon>
        <taxon>Ecdysozoa</taxon>
        <taxon>Arthropoda</taxon>
        <taxon>Hexapoda</taxon>
        <taxon>Insecta</taxon>
        <taxon>Pterygota</taxon>
        <taxon>Neoptera</taxon>
        <taxon>Paraneoptera</taxon>
        <taxon>Hemiptera</taxon>
        <taxon>Sternorrhyncha</taxon>
        <taxon>Psylloidea</taxon>
        <taxon>Psyllidae</taxon>
        <taxon>Psyllinae</taxon>
        <taxon>Cacopsylla</taxon>
    </lineage>
</organism>
<dbReference type="EMBL" id="HBUF01372078">
    <property type="protein sequence ID" value="CAG6726656.1"/>
    <property type="molecule type" value="Transcribed_RNA"/>
</dbReference>